<feature type="compositionally biased region" description="Low complexity" evidence="2">
    <location>
        <begin position="119"/>
        <end position="137"/>
    </location>
</feature>
<organism evidence="3 4">
    <name type="scientific">Geranomyces variabilis</name>
    <dbReference type="NCBI Taxonomy" id="109894"/>
    <lineage>
        <taxon>Eukaryota</taxon>
        <taxon>Fungi</taxon>
        <taxon>Fungi incertae sedis</taxon>
        <taxon>Chytridiomycota</taxon>
        <taxon>Chytridiomycota incertae sedis</taxon>
        <taxon>Chytridiomycetes</taxon>
        <taxon>Spizellomycetales</taxon>
        <taxon>Powellomycetaceae</taxon>
        <taxon>Geranomyces</taxon>
    </lineage>
</organism>
<proteinExistence type="predicted"/>
<sequence>MQAHHQYFLQGSALTSDIDTGRRADRSRSPILVAHPPERERHIIKAKRAPDPSATLYHGETRDGAAPITRLSKSSSAVNAWNGVGNPKVAFASSEISRQHEASNELHSQSRSVPIAPAAFASANPHPPHASSAAKPTSSRHRLTRKQGSAIRTEALDDLRMSVGSAASAPKRGKAGESSHDGPTPTTSPRKKKKTEPPEESEVPRHLRPKPYNEEEVREFMKRKRLEWKYGEPKEPEPEPHRHVPHKTYDVDKVQEYMQRKLVERERQRKQEQLEAEAKARKVAEMLQNLNSFRKQQGEALKRRFEFERDPQVWSSSPAVPQENQRISESSEPAPAPLSINHASNTEGTPHVPRLSEKDPELDLNQRISSSTRHSRPNSQRLEDEPELQALSSNPSPRRSLAESQTSQLVVAPPEVNPFSKLEGLVASARALQERLATQQQDFSDSQSLTSDMSYGSPHVEVNAGGHSRRTLLTPNRARNSATKRHDPRIALHSDSETDEVEARDPIPDDRHSLQQRSSPKRKSGKENKQTERRGTTPKDKPVDESPSVAHEEVQTEDVNRVQYSSRFSHHSTRSLPPSPPFTSSVRRETDAAGRVPLPPADINEQSLVGDKYNIMNVYEKRYAKTTIAAMPTRQQESQAVTRPPTSDTPASLNAIWDRHLPLETSETHPLLVTAEVASVRLGGDSGTGPPRAVSQEAVRDYEYEDDFNDLPSRNSAAMVPPNNASSSLPAEVQAPSGDGQAVVVSETSEHIDEVPQAVPEELVSFSQDDERPDHEAELVPGSPSELVDLDMSAHGTSEIQSFSEIPAAQNHPEPDELSPSERRSTLGSNTSQRSKSTSDGSSLPPSSLSSAYDSISESTTSQSEAGHTRRQRPQARQYGDTRRALLNPADRLSPQSISRKLMVEINLLEAIEESRIQLAELENAGQTAYDRHENRALDKELTDRQRHNEEELKKAQQERHIREASLGINTPTRAEDTPSAFAEDDYAGDAFDSISDLPNGARSHESVAEESPDETSPVLRVLESIDHLDMGTNGISEISDFPAAPIANSKVRHVPAGGDPFVYRIPPDASVLASMTARQIQAYLVAARTRRRDEEAHLMLRQRAVEDQVRCEVALLRHQRAAQTAGGGANPELLQLSRALEKAVMRRYATDKADIKRLQEAARAEYERTVELVKITIRTKRESHRREGSRGHSQRAGPGRTRTLSSKSGDDKDAESISEILQIGSGQRSSEVGEDIPSANKSSKSASRAGRRLTASAPTSPPREMPVSEVSEAYSDGETPQGSFAELLEQLRETHLKANNTSRLKRKEKKLEQSRQMAEELVRKNDETVNWEARLKAEEVQIRQLLDGVIKKPTPPVQPRGRAADPRTPIVPDFAALTRKAPVPIVNKRTPSVKSVSEIQEDIPVNEISESIAEEIPPDSGAMDDADGDVPEKIILTDDISSFHEQPRRRTESGLEKRQDSRASERAASDGNEGYAESFEDVSEMEQELRIADRGNQVFSKPVVVVDDLELVDEETREIERRVADLQRKLVERRLLAQKAHQNKKQQLLDVEARLKSELYALDKVIDGIAVETRLADTAKTHPVAASADTSSKPSHRAKRLSADDLSSLHAAPLVARSAPMQDAARKSSYLEDDISDFVKADDSQAKSDQQVSVHGGKYAGPTVVAKASTPEEDISEAIDEAPDSGPIISEERSPAKPDQGHSAEPSALAAAALAAGAIAGVAALASLPGDKGRHANDEDSYAADSFVAVSEAEIEQTLATKGTAVDDSESHISEMISDAGDSDLESERKEQNLSEVQGVGLVESGVAQPSEPRLESAHERDLSQHALPKMDITPTTVDAAVADDQRAAAEEAANERSENLLGDEDGISIDAGSVLQQGWDEREGGSTTSEPAMDAHKKTLAAVGGLAAVAAAGTVAALHNDATAQEEPKAAGVDKPTVSELENEYEDDFPISEEIVELEEDVESHLPRAEEMRDPASDTANGDLAGHDRTSGVAEADEPRALLEGPEANAVVDLMLEELILDAVTTMCAVSSRPATSDTNSILAAAIEDTETEPPAPRDEASLLGLHTIEPAHVHVHSVGTEAGGQKAQKVTDALTNTIMDSLIADTFERILPLVGDTNVRIPPVAQGRKPPERPVEIQRRPSSDLAAEFVNKLLAVHLPPPPLPQRAGSELYRSAPVLPATILQSTLITGSGSADELSPSRRMVLFHATNEALASAFAAGNHAVRVAQPLTREQLCKTVWTSVADWAGYSERHGENLDALLIGQIKKAEQVWMRRTEWEETAWEAVTERIWDDLLSDTVHVLDSFGT</sequence>
<feature type="compositionally biased region" description="Basic and acidic residues" evidence="2">
    <location>
        <begin position="1691"/>
        <end position="1703"/>
    </location>
</feature>
<keyword evidence="4" id="KW-1185">Reference proteome</keyword>
<feature type="region of interest" description="Disordered" evidence="2">
    <location>
        <begin position="302"/>
        <end position="415"/>
    </location>
</feature>
<feature type="compositionally biased region" description="Basic and acidic residues" evidence="2">
    <location>
        <begin position="227"/>
        <end position="253"/>
    </location>
</feature>
<feature type="compositionally biased region" description="Basic and acidic residues" evidence="2">
    <location>
        <begin position="769"/>
        <end position="778"/>
    </location>
</feature>
<feature type="region of interest" description="Disordered" evidence="2">
    <location>
        <begin position="1581"/>
        <end position="1605"/>
    </location>
</feature>
<name>A0AAD5TL74_9FUNG</name>
<feature type="compositionally biased region" description="Basic and acidic residues" evidence="2">
    <location>
        <begin position="211"/>
        <end position="220"/>
    </location>
</feature>
<feature type="region of interest" description="Disordered" evidence="2">
    <location>
        <begin position="804"/>
        <end position="892"/>
    </location>
</feature>
<feature type="coiled-coil region" evidence="1">
    <location>
        <begin position="905"/>
        <end position="959"/>
    </location>
</feature>
<evidence type="ECO:0000256" key="2">
    <source>
        <dbReference type="SAM" id="MobiDB-lite"/>
    </source>
</evidence>
<protein>
    <submittedName>
        <fullName evidence="3">Uncharacterized protein</fullName>
    </submittedName>
</protein>
<feature type="compositionally biased region" description="Polar residues" evidence="2">
    <location>
        <begin position="437"/>
        <end position="454"/>
    </location>
</feature>
<feature type="compositionally biased region" description="Polar residues" evidence="2">
    <location>
        <begin position="313"/>
        <end position="327"/>
    </location>
</feature>
<feature type="compositionally biased region" description="Low complexity" evidence="2">
    <location>
        <begin position="1239"/>
        <end position="1249"/>
    </location>
</feature>
<feature type="compositionally biased region" description="Basic and acidic residues" evidence="2">
    <location>
        <begin position="484"/>
        <end position="513"/>
    </location>
</feature>
<feature type="region of interest" description="Disordered" evidence="2">
    <location>
        <begin position="1438"/>
        <end position="1482"/>
    </location>
</feature>
<feature type="region of interest" description="Disordered" evidence="2">
    <location>
        <begin position="1809"/>
        <end position="1835"/>
    </location>
</feature>
<feature type="compositionally biased region" description="Basic and acidic residues" evidence="2">
    <location>
        <begin position="1965"/>
        <end position="1978"/>
    </location>
</feature>
<feature type="region of interest" description="Disordered" evidence="2">
    <location>
        <begin position="119"/>
        <end position="253"/>
    </location>
</feature>
<feature type="compositionally biased region" description="Polar residues" evidence="2">
    <location>
        <begin position="366"/>
        <end position="380"/>
    </location>
</feature>
<dbReference type="Proteomes" id="UP001212152">
    <property type="component" value="Unassembled WGS sequence"/>
</dbReference>
<feature type="compositionally biased region" description="Basic and acidic residues" evidence="2">
    <location>
        <begin position="525"/>
        <end position="560"/>
    </location>
</feature>
<evidence type="ECO:0000313" key="3">
    <source>
        <dbReference type="EMBL" id="KAJ3179782.1"/>
    </source>
</evidence>
<feature type="compositionally biased region" description="Polar residues" evidence="2">
    <location>
        <begin position="471"/>
        <end position="481"/>
    </location>
</feature>
<accession>A0AAD5TL74</accession>
<evidence type="ECO:0000313" key="4">
    <source>
        <dbReference type="Proteomes" id="UP001212152"/>
    </source>
</evidence>
<feature type="compositionally biased region" description="Basic and acidic residues" evidence="2">
    <location>
        <begin position="1814"/>
        <end position="1825"/>
    </location>
</feature>
<feature type="compositionally biased region" description="Basic and acidic residues" evidence="2">
    <location>
        <begin position="302"/>
        <end position="311"/>
    </location>
</feature>
<feature type="compositionally biased region" description="Polar residues" evidence="2">
    <location>
        <begin position="390"/>
        <end position="409"/>
    </location>
</feature>
<feature type="region of interest" description="Disordered" evidence="2">
    <location>
        <begin position="1179"/>
        <end position="1281"/>
    </location>
</feature>
<feature type="region of interest" description="Disordered" evidence="2">
    <location>
        <begin position="1679"/>
        <end position="1709"/>
    </location>
</feature>
<comment type="caution">
    <text evidence="3">The sequence shown here is derived from an EMBL/GenBank/DDBJ whole genome shotgun (WGS) entry which is preliminary data.</text>
</comment>
<feature type="region of interest" description="Disordered" evidence="2">
    <location>
        <begin position="707"/>
        <end position="789"/>
    </location>
</feature>
<evidence type="ECO:0000256" key="1">
    <source>
        <dbReference type="SAM" id="Coils"/>
    </source>
</evidence>
<reference evidence="3" key="1">
    <citation type="submission" date="2020-05" db="EMBL/GenBank/DDBJ databases">
        <title>Phylogenomic resolution of chytrid fungi.</title>
        <authorList>
            <person name="Stajich J.E."/>
            <person name="Amses K."/>
            <person name="Simmons R."/>
            <person name="Seto K."/>
            <person name="Myers J."/>
            <person name="Bonds A."/>
            <person name="Quandt C.A."/>
            <person name="Barry K."/>
            <person name="Liu P."/>
            <person name="Grigoriev I."/>
            <person name="Longcore J.E."/>
            <person name="James T.Y."/>
        </authorList>
    </citation>
    <scope>NUCLEOTIDE SEQUENCE</scope>
    <source>
        <strain evidence="3">JEL0379</strain>
    </source>
</reference>
<keyword evidence="1" id="KW-0175">Coiled coil</keyword>
<feature type="region of interest" description="Disordered" evidence="2">
    <location>
        <begin position="437"/>
        <end position="599"/>
    </location>
</feature>
<dbReference type="EMBL" id="JADGJQ010000019">
    <property type="protein sequence ID" value="KAJ3179782.1"/>
    <property type="molecule type" value="Genomic_DNA"/>
</dbReference>
<feature type="compositionally biased region" description="Basic and acidic residues" evidence="2">
    <location>
        <begin position="1438"/>
        <end position="1469"/>
    </location>
</feature>
<feature type="compositionally biased region" description="Low complexity" evidence="2">
    <location>
        <begin position="835"/>
        <end position="859"/>
    </location>
</feature>
<feature type="region of interest" description="Disordered" evidence="2">
    <location>
        <begin position="1963"/>
        <end position="2006"/>
    </location>
</feature>
<gene>
    <name evidence="3" type="ORF">HDU87_002350</name>
</gene>